<feature type="repeat" description="ANK" evidence="3">
    <location>
        <begin position="300"/>
        <end position="324"/>
    </location>
</feature>
<keyword evidence="5" id="KW-1185">Reference proteome</keyword>
<reference evidence="5" key="1">
    <citation type="journal article" date="2014" name="Genome Announc.">
        <title>Draft genome sequence of Colletotrichum sublineola, a destructive pathogen of cultivated sorghum.</title>
        <authorList>
            <person name="Baroncelli R."/>
            <person name="Sanz-Martin J.M."/>
            <person name="Rech G.E."/>
            <person name="Sukno S.A."/>
            <person name="Thon M.R."/>
        </authorList>
    </citation>
    <scope>NUCLEOTIDE SEQUENCE [LARGE SCALE GENOMIC DNA]</scope>
    <source>
        <strain evidence="5">TX430BB</strain>
    </source>
</reference>
<dbReference type="Proteomes" id="UP000027238">
    <property type="component" value="Unassembled WGS sequence"/>
</dbReference>
<evidence type="ECO:0000313" key="4">
    <source>
        <dbReference type="EMBL" id="KDN65460.1"/>
    </source>
</evidence>
<dbReference type="HOGENOM" id="CLU_647250_0_0_1"/>
<evidence type="ECO:0000256" key="2">
    <source>
        <dbReference type="ARBA" id="ARBA00023043"/>
    </source>
</evidence>
<dbReference type="PANTHER" id="PTHR24198:SF165">
    <property type="entry name" value="ANKYRIN REPEAT-CONTAINING PROTEIN-RELATED"/>
    <property type="match status" value="1"/>
</dbReference>
<dbReference type="PROSITE" id="PS50297">
    <property type="entry name" value="ANK_REP_REGION"/>
    <property type="match status" value="3"/>
</dbReference>
<dbReference type="InterPro" id="IPR036770">
    <property type="entry name" value="Ankyrin_rpt-contain_sf"/>
</dbReference>
<keyword evidence="1" id="KW-0677">Repeat</keyword>
<dbReference type="Pfam" id="PF00023">
    <property type="entry name" value="Ank"/>
    <property type="match status" value="1"/>
</dbReference>
<evidence type="ECO:0000256" key="3">
    <source>
        <dbReference type="PROSITE-ProRule" id="PRU00023"/>
    </source>
</evidence>
<protein>
    <submittedName>
        <fullName evidence="4">Uncharacterized protein</fullName>
    </submittedName>
</protein>
<dbReference type="InterPro" id="IPR002110">
    <property type="entry name" value="Ankyrin_rpt"/>
</dbReference>
<dbReference type="OrthoDB" id="5243463at2759"/>
<dbReference type="OMA" id="ANVECKD"/>
<dbReference type="eggNOG" id="KOG0504">
    <property type="taxonomic scope" value="Eukaryota"/>
</dbReference>
<feature type="repeat" description="ANK" evidence="3">
    <location>
        <begin position="197"/>
        <end position="230"/>
    </location>
</feature>
<dbReference type="PANTHER" id="PTHR24198">
    <property type="entry name" value="ANKYRIN REPEAT AND PROTEIN KINASE DOMAIN-CONTAINING PROTEIN"/>
    <property type="match status" value="1"/>
</dbReference>
<keyword evidence="2 3" id="KW-0040">ANK repeat</keyword>
<dbReference type="EMBL" id="JMSE01001029">
    <property type="protein sequence ID" value="KDN65460.1"/>
    <property type="molecule type" value="Genomic_DNA"/>
</dbReference>
<dbReference type="Pfam" id="PF12796">
    <property type="entry name" value="Ank_2"/>
    <property type="match status" value="2"/>
</dbReference>
<dbReference type="PROSITE" id="PS50088">
    <property type="entry name" value="ANK_REPEAT"/>
    <property type="match status" value="4"/>
</dbReference>
<evidence type="ECO:0000256" key="1">
    <source>
        <dbReference type="ARBA" id="ARBA00022737"/>
    </source>
</evidence>
<dbReference type="Gene3D" id="1.25.40.20">
    <property type="entry name" value="Ankyrin repeat-containing domain"/>
    <property type="match status" value="3"/>
</dbReference>
<dbReference type="SMART" id="SM00248">
    <property type="entry name" value="ANK"/>
    <property type="match status" value="8"/>
</dbReference>
<evidence type="ECO:0000313" key="5">
    <source>
        <dbReference type="Proteomes" id="UP000027238"/>
    </source>
</evidence>
<feature type="repeat" description="ANK" evidence="3">
    <location>
        <begin position="130"/>
        <end position="162"/>
    </location>
</feature>
<proteinExistence type="predicted"/>
<organism evidence="4 5">
    <name type="scientific">Colletotrichum sublineola</name>
    <name type="common">Sorghum anthracnose fungus</name>
    <dbReference type="NCBI Taxonomy" id="1173701"/>
    <lineage>
        <taxon>Eukaryota</taxon>
        <taxon>Fungi</taxon>
        <taxon>Dikarya</taxon>
        <taxon>Ascomycota</taxon>
        <taxon>Pezizomycotina</taxon>
        <taxon>Sordariomycetes</taxon>
        <taxon>Hypocreomycetidae</taxon>
        <taxon>Glomerellales</taxon>
        <taxon>Glomerellaceae</taxon>
        <taxon>Colletotrichum</taxon>
        <taxon>Colletotrichum graminicola species complex</taxon>
    </lineage>
</organism>
<feature type="repeat" description="ANK" evidence="3">
    <location>
        <begin position="334"/>
        <end position="359"/>
    </location>
</feature>
<comment type="caution">
    <text evidence="4">The sequence shown here is derived from an EMBL/GenBank/DDBJ whole genome shotgun (WGS) entry which is preliminary data.</text>
</comment>
<gene>
    <name evidence="4" type="ORF">CSUB01_05506</name>
</gene>
<sequence length="424" mass="45719">MVTLADSLADSQGLPVAVFVCLVVVALNRQNLRSLFSSPAPKPKSLTFRIDDIPVDHIDDFSRRLQSIAEQDPVLRGVAAAIVLRSLVPRDEIISCATVSVVTHLSGDGLCVRLRQAGRGHPYTYSCNFEGITPLYEAEGGGDIDLAERLPTNKVNANSQDNDGRTPLWWSAWNGYDHTVDVLVFKGKADIHIRNIKGQTPLIWAAEHGRRDMVKMILRMSAASINTKDNGGWTALSCAARGGHGRIVEDLLGTGEVDIEASNARNDRMPLLWAAECGHESVVEALLDTGGFPINSKDGNGWTALSCAARNGHAGVVQVLLDTGEVDVNSRDNSDQTPLWWAVGNGHADVVRMLLNKGSADVSLRDHRARTPLLLAADIGDLDVVAMLLDRDKTCVGCQDDEGRTPLLSAAANGRVDLVNEAMN</sequence>
<dbReference type="SUPFAM" id="SSF48403">
    <property type="entry name" value="Ankyrin repeat"/>
    <property type="match status" value="1"/>
</dbReference>
<accession>A0A066XHF4</accession>
<name>A0A066XHF4_COLSU</name>
<dbReference type="STRING" id="1173701.A0A066XHF4"/>
<dbReference type="AlphaFoldDB" id="A0A066XHF4"/>